<reference evidence="2 3" key="1">
    <citation type="submission" date="2016-11" db="EMBL/GenBank/DDBJ databases">
        <authorList>
            <person name="Jaros S."/>
            <person name="Januszkiewicz K."/>
            <person name="Wedrychowicz H."/>
        </authorList>
    </citation>
    <scope>NUCLEOTIDE SEQUENCE [LARGE SCALE GENOMIC DNA]</scope>
    <source>
        <strain evidence="2 3">IBRC-M 10683</strain>
    </source>
</reference>
<gene>
    <name evidence="2" type="ORF">SAMN05216225_101920</name>
</gene>
<accession>A0A1M5HR92</accession>
<dbReference type="EMBL" id="FQVW01000019">
    <property type="protein sequence ID" value="SHG18484.1"/>
    <property type="molecule type" value="Genomic_DNA"/>
</dbReference>
<dbReference type="OrthoDB" id="2964548at2"/>
<name>A0A1M5HR92_9BACI</name>
<feature type="signal peptide" evidence="1">
    <location>
        <begin position="1"/>
        <end position="20"/>
    </location>
</feature>
<evidence type="ECO:0000313" key="2">
    <source>
        <dbReference type="EMBL" id="SHG18484.1"/>
    </source>
</evidence>
<keyword evidence="1" id="KW-0732">Signal</keyword>
<evidence type="ECO:0000256" key="1">
    <source>
        <dbReference type="SAM" id="SignalP"/>
    </source>
</evidence>
<sequence length="180" mass="20404">MRKGLLLLVLLILMSGCSSSSLEEAVRNSGYDHDQPDILYQDDENGIVIFLTKNSQDEYMIVQSTYKKTLFDNFKVDSNNNYGVIVDISNRYEFITLDAIGNESDNPKHLVWGGVYQYPGAEVVNYSVISEDGDEIYSSSVEINSKHVFVDFLQDDSYISGAEKVYYEVLDNEGNILYTQ</sequence>
<dbReference type="Proteomes" id="UP000183988">
    <property type="component" value="Unassembled WGS sequence"/>
</dbReference>
<evidence type="ECO:0000313" key="3">
    <source>
        <dbReference type="Proteomes" id="UP000183988"/>
    </source>
</evidence>
<dbReference type="RefSeq" id="WP_072890274.1">
    <property type="nucleotide sequence ID" value="NZ_FQVW01000019.1"/>
</dbReference>
<protein>
    <submittedName>
        <fullName evidence="2">Uncharacterized protein</fullName>
    </submittedName>
</protein>
<keyword evidence="3" id="KW-1185">Reference proteome</keyword>
<dbReference type="AlphaFoldDB" id="A0A1M5HR92"/>
<feature type="chain" id="PRO_5038633517" evidence="1">
    <location>
        <begin position="21"/>
        <end position="180"/>
    </location>
</feature>
<proteinExistence type="predicted"/>
<organism evidence="2 3">
    <name type="scientific">Ornithinibacillus halophilus</name>
    <dbReference type="NCBI Taxonomy" id="930117"/>
    <lineage>
        <taxon>Bacteria</taxon>
        <taxon>Bacillati</taxon>
        <taxon>Bacillota</taxon>
        <taxon>Bacilli</taxon>
        <taxon>Bacillales</taxon>
        <taxon>Bacillaceae</taxon>
        <taxon>Ornithinibacillus</taxon>
    </lineage>
</organism>
<dbReference type="PROSITE" id="PS51257">
    <property type="entry name" value="PROKAR_LIPOPROTEIN"/>
    <property type="match status" value="1"/>
</dbReference>